<dbReference type="InterPro" id="IPR005119">
    <property type="entry name" value="LysR_subst-bd"/>
</dbReference>
<evidence type="ECO:0000259" key="5">
    <source>
        <dbReference type="PROSITE" id="PS50931"/>
    </source>
</evidence>
<dbReference type="FunFam" id="1.10.10.10:FF:000001">
    <property type="entry name" value="LysR family transcriptional regulator"/>
    <property type="match status" value="1"/>
</dbReference>
<dbReference type="RefSeq" id="WP_188564013.1">
    <property type="nucleotide sequence ID" value="NZ_BMED01000001.1"/>
</dbReference>
<comment type="similarity">
    <text evidence="1">Belongs to the LysR transcriptional regulatory family.</text>
</comment>
<gene>
    <name evidence="6" type="ORF">GCM10011396_00590</name>
</gene>
<dbReference type="PANTHER" id="PTHR30537">
    <property type="entry name" value="HTH-TYPE TRANSCRIPTIONAL REGULATOR"/>
    <property type="match status" value="1"/>
</dbReference>
<accession>A0A916U2Z2</accession>
<reference evidence="6" key="2">
    <citation type="submission" date="2020-09" db="EMBL/GenBank/DDBJ databases">
        <authorList>
            <person name="Sun Q."/>
            <person name="Zhou Y."/>
        </authorList>
    </citation>
    <scope>NUCLEOTIDE SEQUENCE</scope>
    <source>
        <strain evidence="6">CGMCC 1.10998</strain>
    </source>
</reference>
<dbReference type="EMBL" id="BMED01000001">
    <property type="protein sequence ID" value="GGC57632.1"/>
    <property type="molecule type" value="Genomic_DNA"/>
</dbReference>
<keyword evidence="4" id="KW-0804">Transcription</keyword>
<dbReference type="Gene3D" id="3.40.190.290">
    <property type="match status" value="1"/>
</dbReference>
<evidence type="ECO:0000256" key="1">
    <source>
        <dbReference type="ARBA" id="ARBA00009437"/>
    </source>
</evidence>
<organism evidence="6 7">
    <name type="scientific">Undibacterium terreum</name>
    <dbReference type="NCBI Taxonomy" id="1224302"/>
    <lineage>
        <taxon>Bacteria</taxon>
        <taxon>Pseudomonadati</taxon>
        <taxon>Pseudomonadota</taxon>
        <taxon>Betaproteobacteria</taxon>
        <taxon>Burkholderiales</taxon>
        <taxon>Oxalobacteraceae</taxon>
        <taxon>Undibacterium</taxon>
    </lineage>
</organism>
<dbReference type="InterPro" id="IPR036390">
    <property type="entry name" value="WH_DNA-bd_sf"/>
</dbReference>
<dbReference type="InterPro" id="IPR000847">
    <property type="entry name" value="LysR_HTH_N"/>
</dbReference>
<proteinExistence type="inferred from homology"/>
<dbReference type="GO" id="GO:0003700">
    <property type="term" value="F:DNA-binding transcription factor activity"/>
    <property type="evidence" value="ECO:0007669"/>
    <property type="project" value="InterPro"/>
</dbReference>
<evidence type="ECO:0000256" key="3">
    <source>
        <dbReference type="ARBA" id="ARBA00023125"/>
    </source>
</evidence>
<dbReference type="AlphaFoldDB" id="A0A916U2Z2"/>
<dbReference type="InterPro" id="IPR036388">
    <property type="entry name" value="WH-like_DNA-bd_sf"/>
</dbReference>
<keyword evidence="3" id="KW-0238">DNA-binding</keyword>
<sequence>MDRFAALNTFILVAHTGGFSAAARELGLATSSVARLIDALEEKIGAPLLNRSTRKVTLTEAGRAYYEKAVKILSDLEEADNTAAARSSEPAGLLRISAPVTFTNLHIAPLLPELTRLYPRLEFDMRLSDATVNLVDESIDVAIRIGAMEQQANLIARKLSMHERYICASPTYLAQHGRPVLPEDLMKHNCLQFAYAAGRQIWHLQSGARMEEVQVSGNLSVNNSETLRQAALRSMGIALLPDWLVHADIQAGNLIRLMEKYQVNPGAMDIGIYAVYQLNRRGSSKIKAFTDALSIALLDAQSSRNKHK</sequence>
<evidence type="ECO:0000313" key="7">
    <source>
        <dbReference type="Proteomes" id="UP000637423"/>
    </source>
</evidence>
<evidence type="ECO:0000256" key="2">
    <source>
        <dbReference type="ARBA" id="ARBA00023015"/>
    </source>
</evidence>
<dbReference type="SUPFAM" id="SSF53850">
    <property type="entry name" value="Periplasmic binding protein-like II"/>
    <property type="match status" value="1"/>
</dbReference>
<dbReference type="GO" id="GO:0006351">
    <property type="term" value="P:DNA-templated transcription"/>
    <property type="evidence" value="ECO:0007669"/>
    <property type="project" value="TreeGrafter"/>
</dbReference>
<evidence type="ECO:0000256" key="4">
    <source>
        <dbReference type="ARBA" id="ARBA00023163"/>
    </source>
</evidence>
<comment type="caution">
    <text evidence="6">The sequence shown here is derived from an EMBL/GenBank/DDBJ whole genome shotgun (WGS) entry which is preliminary data.</text>
</comment>
<dbReference type="Pfam" id="PF00126">
    <property type="entry name" value="HTH_1"/>
    <property type="match status" value="1"/>
</dbReference>
<dbReference type="Pfam" id="PF03466">
    <property type="entry name" value="LysR_substrate"/>
    <property type="match status" value="1"/>
</dbReference>
<keyword evidence="7" id="KW-1185">Reference proteome</keyword>
<dbReference type="FunFam" id="3.40.190.290:FF:000001">
    <property type="entry name" value="Transcriptional regulator, LysR family"/>
    <property type="match status" value="1"/>
</dbReference>
<evidence type="ECO:0000313" key="6">
    <source>
        <dbReference type="EMBL" id="GGC57632.1"/>
    </source>
</evidence>
<keyword evidence="2" id="KW-0805">Transcription regulation</keyword>
<dbReference type="Proteomes" id="UP000637423">
    <property type="component" value="Unassembled WGS sequence"/>
</dbReference>
<dbReference type="GO" id="GO:0043565">
    <property type="term" value="F:sequence-specific DNA binding"/>
    <property type="evidence" value="ECO:0007669"/>
    <property type="project" value="TreeGrafter"/>
</dbReference>
<name>A0A916U2Z2_9BURK</name>
<dbReference type="CDD" id="cd08422">
    <property type="entry name" value="PBP2_CrgA_like"/>
    <property type="match status" value="1"/>
</dbReference>
<protein>
    <submittedName>
        <fullName evidence="6">LysR family transcriptional regulator</fullName>
    </submittedName>
</protein>
<dbReference type="SUPFAM" id="SSF46785">
    <property type="entry name" value="Winged helix' DNA-binding domain"/>
    <property type="match status" value="1"/>
</dbReference>
<dbReference type="PANTHER" id="PTHR30537:SF5">
    <property type="entry name" value="HTH-TYPE TRANSCRIPTIONAL ACTIVATOR TTDR-RELATED"/>
    <property type="match status" value="1"/>
</dbReference>
<dbReference type="PROSITE" id="PS50931">
    <property type="entry name" value="HTH_LYSR"/>
    <property type="match status" value="1"/>
</dbReference>
<dbReference type="Gene3D" id="1.10.10.10">
    <property type="entry name" value="Winged helix-like DNA-binding domain superfamily/Winged helix DNA-binding domain"/>
    <property type="match status" value="1"/>
</dbReference>
<dbReference type="InterPro" id="IPR058163">
    <property type="entry name" value="LysR-type_TF_proteobact-type"/>
</dbReference>
<feature type="domain" description="HTH lysR-type" evidence="5">
    <location>
        <begin position="1"/>
        <end position="59"/>
    </location>
</feature>
<reference evidence="6" key="1">
    <citation type="journal article" date="2014" name="Int. J. Syst. Evol. Microbiol.">
        <title>Complete genome sequence of Corynebacterium casei LMG S-19264T (=DSM 44701T), isolated from a smear-ripened cheese.</title>
        <authorList>
            <consortium name="US DOE Joint Genome Institute (JGI-PGF)"/>
            <person name="Walter F."/>
            <person name="Albersmeier A."/>
            <person name="Kalinowski J."/>
            <person name="Ruckert C."/>
        </authorList>
    </citation>
    <scope>NUCLEOTIDE SEQUENCE</scope>
    <source>
        <strain evidence="6">CGMCC 1.10998</strain>
    </source>
</reference>